<feature type="compositionally biased region" description="Polar residues" evidence="1">
    <location>
        <begin position="223"/>
        <end position="262"/>
    </location>
</feature>
<feature type="region of interest" description="Disordered" evidence="1">
    <location>
        <begin position="223"/>
        <end position="289"/>
    </location>
</feature>
<dbReference type="AlphaFoldDB" id="A0A6P3C9L2"/>
<dbReference type="EMBL" id="CABVQS010000049">
    <property type="protein sequence ID" value="VWD64176.1"/>
    <property type="molecule type" value="Genomic_DNA"/>
</dbReference>
<proteinExistence type="predicted"/>
<dbReference type="Proteomes" id="UP000494109">
    <property type="component" value="Unassembled WGS sequence"/>
</dbReference>
<sequence>MFKYFPANYVWDLSVDLAVEMGVRLGEIEEMCTPQQETAMQRDAAETNAFRGTWARMADKPCALAEEDEASGRLISSGDKYGRAATYYLTAEWLQAHGAEGRLELYRCFLDVFSRGIRLAGENCERVEIPDGDRQICGLYVRAGGVNGPAPILVQINGMESTKEMKYRVGPPAWLAKRGVASVLIDQPGTGEASRLHGMHAVSNSELWRSAWSARAVSWCRTTGSTRAGSGAPTTWTTSCVSPRTSTSMGSSTASRCRSWSPTAPGIRRSRCAGPSALTSNWSTAPSAN</sequence>
<gene>
    <name evidence="2" type="ORF">BCO71033_07049</name>
</gene>
<name>A0A6P3C9L2_9BURK</name>
<dbReference type="InterPro" id="IPR029058">
    <property type="entry name" value="AB_hydrolase_fold"/>
</dbReference>
<evidence type="ECO:0000313" key="2">
    <source>
        <dbReference type="EMBL" id="VWD64176.1"/>
    </source>
</evidence>
<evidence type="ECO:0000313" key="3">
    <source>
        <dbReference type="Proteomes" id="UP000494109"/>
    </source>
</evidence>
<reference evidence="2 3" key="1">
    <citation type="submission" date="2019-09" db="EMBL/GenBank/DDBJ databases">
        <authorList>
            <person name="Depoorter E."/>
        </authorList>
    </citation>
    <scope>NUCLEOTIDE SEQUENCE [LARGE SCALE GENOMIC DNA]</scope>
    <source>
        <strain evidence="2">R-71033</strain>
    </source>
</reference>
<dbReference type="Gene3D" id="3.40.50.1820">
    <property type="entry name" value="alpha/beta hydrolase"/>
    <property type="match status" value="1"/>
</dbReference>
<accession>A0A6P3C9L2</accession>
<organism evidence="2 3">
    <name type="scientific">Burkholderia contaminans</name>
    <dbReference type="NCBI Taxonomy" id="488447"/>
    <lineage>
        <taxon>Bacteria</taxon>
        <taxon>Pseudomonadati</taxon>
        <taxon>Pseudomonadota</taxon>
        <taxon>Betaproteobacteria</taxon>
        <taxon>Burkholderiales</taxon>
        <taxon>Burkholderiaceae</taxon>
        <taxon>Burkholderia</taxon>
        <taxon>Burkholderia cepacia complex</taxon>
    </lineage>
</organism>
<feature type="compositionally biased region" description="Polar residues" evidence="1">
    <location>
        <begin position="277"/>
        <end position="289"/>
    </location>
</feature>
<protein>
    <submittedName>
        <fullName evidence="2">Uncharacterized protein</fullName>
    </submittedName>
</protein>
<dbReference type="SUPFAM" id="SSF53474">
    <property type="entry name" value="alpha/beta-Hydrolases"/>
    <property type="match status" value="1"/>
</dbReference>
<evidence type="ECO:0000256" key="1">
    <source>
        <dbReference type="SAM" id="MobiDB-lite"/>
    </source>
</evidence>